<gene>
    <name evidence="1" type="ORF">OXR69_016100</name>
</gene>
<sequence>MVSPDGKWRLASRDGYKGEKDEGMFYFPADKPDQGINVFLAQGDTSVNNDYGYMRNYVWGGDSSFYFDNEGAYACIWKTDIKNKTTQRILPIEEMSKPYYLKYNDEDIVIASYSYYQKKEEKRYYEIYMAKK</sequence>
<organism evidence="1 2">
    <name type="scientific">Klebsiella huaxiensis</name>
    <dbReference type="NCBI Taxonomy" id="2153354"/>
    <lineage>
        <taxon>Bacteria</taxon>
        <taxon>Pseudomonadati</taxon>
        <taxon>Pseudomonadota</taxon>
        <taxon>Gammaproteobacteria</taxon>
        <taxon>Enterobacterales</taxon>
        <taxon>Enterobacteriaceae</taxon>
        <taxon>Klebsiella/Raoultella group</taxon>
        <taxon>Klebsiella</taxon>
    </lineage>
</organism>
<comment type="caution">
    <text evidence="1">The sequence shown here is derived from an EMBL/GenBank/DDBJ whole genome shotgun (WGS) entry which is preliminary data.</text>
</comment>
<reference evidence="1" key="1">
    <citation type="submission" date="2023-03" db="EMBL/GenBank/DDBJ databases">
        <title>identification of new KPC variant in Klebsiella huaxiensis from the Hospital Sewage Samples in China.</title>
        <authorList>
            <person name="Wu Y."/>
        </authorList>
    </citation>
    <scope>NUCLEOTIDE SEQUENCE</scope>
    <source>
        <strain evidence="1">ZR-9</strain>
    </source>
</reference>
<protein>
    <submittedName>
        <fullName evidence="1">Uncharacterized protein</fullName>
    </submittedName>
</protein>
<accession>A0ABT6EGB7</accession>
<evidence type="ECO:0000313" key="1">
    <source>
        <dbReference type="EMBL" id="MDG1643383.1"/>
    </source>
</evidence>
<evidence type="ECO:0000313" key="2">
    <source>
        <dbReference type="Proteomes" id="UP001075001"/>
    </source>
</evidence>
<name>A0ABT6EGB7_9ENTR</name>
<dbReference type="EMBL" id="JAPQEX020000001">
    <property type="protein sequence ID" value="MDG1643383.1"/>
    <property type="molecule type" value="Genomic_DNA"/>
</dbReference>
<keyword evidence="2" id="KW-1185">Reference proteome</keyword>
<dbReference type="Proteomes" id="UP001075001">
    <property type="component" value="Unassembled WGS sequence"/>
</dbReference>
<dbReference type="RefSeq" id="WP_227016004.1">
    <property type="nucleotide sequence ID" value="NZ_CABGGQ010000003.1"/>
</dbReference>
<proteinExistence type="predicted"/>